<dbReference type="InParanoid" id="A0A6P8GZS1"/>
<feature type="region of interest" description="Disordered" evidence="1">
    <location>
        <begin position="172"/>
        <end position="201"/>
    </location>
</feature>
<dbReference type="GeneID" id="116286571"/>
<evidence type="ECO:0000313" key="2">
    <source>
        <dbReference type="Proteomes" id="UP000515163"/>
    </source>
</evidence>
<feature type="region of interest" description="Disordered" evidence="1">
    <location>
        <begin position="29"/>
        <end position="71"/>
    </location>
</feature>
<dbReference type="RefSeq" id="XP_031548988.1">
    <property type="nucleotide sequence ID" value="XM_031693128.1"/>
</dbReference>
<gene>
    <name evidence="3" type="primary">LOC116286571</name>
</gene>
<protein>
    <submittedName>
        <fullName evidence="3">Uncharacterized protein LOC116286571</fullName>
    </submittedName>
</protein>
<organism evidence="2 3">
    <name type="scientific">Actinia tenebrosa</name>
    <name type="common">Australian red waratah sea anemone</name>
    <dbReference type="NCBI Taxonomy" id="6105"/>
    <lineage>
        <taxon>Eukaryota</taxon>
        <taxon>Metazoa</taxon>
        <taxon>Cnidaria</taxon>
        <taxon>Anthozoa</taxon>
        <taxon>Hexacorallia</taxon>
        <taxon>Actiniaria</taxon>
        <taxon>Actiniidae</taxon>
        <taxon>Actinia</taxon>
    </lineage>
</organism>
<evidence type="ECO:0000313" key="3">
    <source>
        <dbReference type="RefSeq" id="XP_031548988.1"/>
    </source>
</evidence>
<dbReference type="Pfam" id="PF17662">
    <property type="entry name" value="DUF5524"/>
    <property type="match status" value="1"/>
</dbReference>
<reference evidence="3" key="1">
    <citation type="submission" date="2025-08" db="UniProtKB">
        <authorList>
            <consortium name="RefSeq"/>
        </authorList>
    </citation>
    <scope>IDENTIFICATION</scope>
    <source>
        <tissue evidence="3">Tentacle</tissue>
    </source>
</reference>
<dbReference type="OrthoDB" id="10012494at2759"/>
<name>A0A6P8GZS1_ACTTE</name>
<dbReference type="Proteomes" id="UP000515163">
    <property type="component" value="Unplaced"/>
</dbReference>
<keyword evidence="2" id="KW-1185">Reference proteome</keyword>
<dbReference type="InterPro" id="IPR040247">
    <property type="entry name" value="DUF5524"/>
</dbReference>
<dbReference type="AlphaFoldDB" id="A0A6P8GZS1"/>
<dbReference type="KEGG" id="aten:116286571"/>
<sequence length="246" mass="28854">MKPRYKPIDRPECEDTWFCYFVAPKGQGQPSAIAKPLSQVPDLNQGRKSTTSGTENRRTQVRGAANPNDSNYIHLAKAGGRKNLLTFTESKAKGPVPYPMPEWYYDNFPDHDSNTVKRDSTTRYPQRPDWMTHLEYDQTTYQHKTPYHASRGIIAWDKMSAWKREEFDKRMQQKAKATYEKKRREERQERKKKHDVYSKVNSTGLTEGARVRLPKIEPKNLPGMRKLSGADLKVHWYEKWYITNRA</sequence>
<proteinExistence type="predicted"/>
<accession>A0A6P8GZS1</accession>
<evidence type="ECO:0000256" key="1">
    <source>
        <dbReference type="SAM" id="MobiDB-lite"/>
    </source>
</evidence>
<dbReference type="PANTHER" id="PTHR31097">
    <property type="entry name" value="SI:DKEY-276J7.1"/>
    <property type="match status" value="1"/>
</dbReference>
<feature type="compositionally biased region" description="Basic and acidic residues" evidence="1">
    <location>
        <begin position="172"/>
        <end position="189"/>
    </location>
</feature>
<dbReference type="PANTHER" id="PTHR31097:SF2">
    <property type="entry name" value="CHROMOSOME 7 OPEN READING FRAME 57"/>
    <property type="match status" value="1"/>
</dbReference>